<evidence type="ECO:0000256" key="3">
    <source>
        <dbReference type="SAM" id="Phobius"/>
    </source>
</evidence>
<evidence type="ECO:0000256" key="2">
    <source>
        <dbReference type="ARBA" id="ARBA00023295"/>
    </source>
</evidence>
<sequence>MFKEFFDGSLRAVSTVVLVLLAVTVLILPPLNLPARLGWELGLPNLGDNRAHIGPQGGLTTDETRGIAVIFLPEDMTADASVVLTGIPMDSLGNMRGDAARFQAGVDALGMVGLKAKSSLFLIDFRGSANQRATIQMPIPEEITAFERLKLVTWRDGRWQTVPSTIVRSALQIESRLDIVPDNLLLVQDDISLLPDLTLLMSADQLPAPGTAHEVVDRVGVAFSTLRGDGGLEGEIAAVDTSAKPVLLGISNTEPNGTVRADLLINMLSSGGQLQNQSISILDAVREFGFHGLYLNYGGLSLQPEAGLNFTAFVAGLAADLKADDPTHRLIVQVERPQQISEAEWDTLGYDWATLAEFVDQVVIPVPLDPEDFRPGAYPFESLLMYATGRIPRSKLTIALHTASVGVSDTQLAMIPFSSAIGLMKGSLSVDAVGDNLMMQLDRSTLAEEPRYDPILHQYTLTTRGGASGSQKVYVGDATALRAKLGILARHNISNMVLDVSNNLDIDPAVWDAVAEFKSAPSELVAAPAEYRVEFSISLSGEDKAHLWAPIEETSKAFPLQETGTYQVEAVIAIGDQSFPGSDIRTVTVTSLMEPSAQTLDKPVLVPGPGSNIVAHSGPGNNYFEVDVGLTKGKTYEIVGRNNGATWLQIEDETGLVGWVNAPTNSEWIQGTQLLNRLPVISITPEAPPPSPAVDPSTSASALWGYGVQAHMLGGGNLIAQSMLSTKQLGFNWIKQQVRWKDFEPQPGNLDPKNIQDLDWIRTEAEKQGISVLLSVLAAPDWAREAGFDASVVGPPGDNATFARFVGSLATRYCRSSVRAIEVWNEQNLNYEWGNKPINAAEYVQLLKEASAAIRAACPSMLVVSGAPTPTGVRDPAVAIDDLEYLKQMIQVGMLNYVDAVGAHPSGYNVPPQATGQDYCSIIAGTGMTNFNAGCPGNPHRSFSFRSTMEEYRAAVAAVNPNIPIWPTEFGWAVATPPGYRDLGYGYALDNSYQEQADWTVQAYQMMKNWGWVAAPILWNLNFRVVAPGTEREQWGIVNPDWSPLPVYNSLKAMAK</sequence>
<dbReference type="SUPFAM" id="SSF51445">
    <property type="entry name" value="(Trans)glycosidases"/>
    <property type="match status" value="2"/>
</dbReference>
<protein>
    <recommendedName>
        <fullName evidence="4">Glycoside hydrolase family 5 domain-containing protein</fullName>
    </recommendedName>
</protein>
<comment type="caution">
    <text evidence="5">The sequence shown here is derived from an EMBL/GenBank/DDBJ whole genome shotgun (WGS) entry which is preliminary data.</text>
</comment>
<dbReference type="InterPro" id="IPR051923">
    <property type="entry name" value="Glycosyl_Hydrolase_39"/>
</dbReference>
<gene>
    <name evidence="5" type="ORF">F4Y08_05915</name>
</gene>
<feature type="transmembrane region" description="Helical" evidence="3">
    <location>
        <begin position="12"/>
        <end position="31"/>
    </location>
</feature>
<keyword evidence="3" id="KW-0812">Transmembrane</keyword>
<evidence type="ECO:0000313" key="5">
    <source>
        <dbReference type="EMBL" id="MYD89863.1"/>
    </source>
</evidence>
<dbReference type="InterPro" id="IPR001547">
    <property type="entry name" value="Glyco_hydro_5"/>
</dbReference>
<dbReference type="Pfam" id="PF00150">
    <property type="entry name" value="Cellulase"/>
    <property type="match status" value="1"/>
</dbReference>
<dbReference type="Gene3D" id="3.10.50.10">
    <property type="match status" value="1"/>
</dbReference>
<dbReference type="PANTHER" id="PTHR12631:SF10">
    <property type="entry name" value="BETA-XYLOSIDASE-LIKE PROTEIN-RELATED"/>
    <property type="match status" value="1"/>
</dbReference>
<reference evidence="5" key="1">
    <citation type="submission" date="2019-09" db="EMBL/GenBank/DDBJ databases">
        <title>Characterisation of the sponge microbiome using genome-centric metagenomics.</title>
        <authorList>
            <person name="Engelberts J.P."/>
            <person name="Robbins S.J."/>
            <person name="De Goeij J.M."/>
            <person name="Aranda M."/>
            <person name="Bell S.C."/>
            <person name="Webster N.S."/>
        </authorList>
    </citation>
    <scope>NUCLEOTIDE SEQUENCE</scope>
    <source>
        <strain evidence="5">SB0662_bin_9</strain>
    </source>
</reference>
<dbReference type="EMBL" id="VXPY01000037">
    <property type="protein sequence ID" value="MYD89863.1"/>
    <property type="molecule type" value="Genomic_DNA"/>
</dbReference>
<evidence type="ECO:0000256" key="1">
    <source>
        <dbReference type="ARBA" id="ARBA00022801"/>
    </source>
</evidence>
<dbReference type="PANTHER" id="PTHR12631">
    <property type="entry name" value="ALPHA-L-IDURONIDASE"/>
    <property type="match status" value="1"/>
</dbReference>
<keyword evidence="3" id="KW-0472">Membrane</keyword>
<keyword evidence="2" id="KW-0326">Glycosidase</keyword>
<dbReference type="InterPro" id="IPR029070">
    <property type="entry name" value="Chitinase_insertion_sf"/>
</dbReference>
<dbReference type="AlphaFoldDB" id="A0A6B1DT52"/>
<keyword evidence="3" id="KW-1133">Transmembrane helix</keyword>
<dbReference type="InterPro" id="IPR017853">
    <property type="entry name" value="GH"/>
</dbReference>
<keyword evidence="1" id="KW-0378">Hydrolase</keyword>
<dbReference type="GO" id="GO:0000272">
    <property type="term" value="P:polysaccharide catabolic process"/>
    <property type="evidence" value="ECO:0007669"/>
    <property type="project" value="InterPro"/>
</dbReference>
<proteinExistence type="predicted"/>
<feature type="domain" description="Glycoside hydrolase family 5" evidence="4">
    <location>
        <begin position="721"/>
        <end position="872"/>
    </location>
</feature>
<accession>A0A6B1DT52</accession>
<organism evidence="5">
    <name type="scientific">Caldilineaceae bacterium SB0662_bin_9</name>
    <dbReference type="NCBI Taxonomy" id="2605258"/>
    <lineage>
        <taxon>Bacteria</taxon>
        <taxon>Bacillati</taxon>
        <taxon>Chloroflexota</taxon>
        <taxon>Caldilineae</taxon>
        <taxon>Caldilineales</taxon>
        <taxon>Caldilineaceae</taxon>
    </lineage>
</organism>
<evidence type="ECO:0000259" key="4">
    <source>
        <dbReference type="Pfam" id="PF00150"/>
    </source>
</evidence>
<name>A0A6B1DT52_9CHLR</name>
<dbReference type="GO" id="GO:0004553">
    <property type="term" value="F:hydrolase activity, hydrolyzing O-glycosyl compounds"/>
    <property type="evidence" value="ECO:0007669"/>
    <property type="project" value="InterPro"/>
</dbReference>
<dbReference type="Gene3D" id="3.20.20.80">
    <property type="entry name" value="Glycosidases"/>
    <property type="match status" value="2"/>
</dbReference>